<dbReference type="PANTHER" id="PTHR23232">
    <property type="entry name" value="KRAB DOMAIN C2H2 ZINC FINGER"/>
    <property type="match status" value="1"/>
</dbReference>
<dbReference type="Proteomes" id="UP000694564">
    <property type="component" value="Chromosome X"/>
</dbReference>
<accession>A0A8D2CVZ1</accession>
<protein>
    <recommendedName>
        <fullName evidence="1">KRAB domain-containing protein</fullName>
    </recommendedName>
</protein>
<name>A0A8D2CVZ1_SCIVU</name>
<reference evidence="2" key="2">
    <citation type="submission" date="2025-09" db="UniProtKB">
        <authorList>
            <consortium name="Ensembl"/>
        </authorList>
    </citation>
    <scope>IDENTIFICATION</scope>
</reference>
<reference evidence="2" key="1">
    <citation type="submission" date="2025-08" db="UniProtKB">
        <authorList>
            <consortium name="Ensembl"/>
        </authorList>
    </citation>
    <scope>IDENTIFICATION</scope>
</reference>
<dbReference type="GO" id="GO:0006355">
    <property type="term" value="P:regulation of DNA-templated transcription"/>
    <property type="evidence" value="ECO:0007669"/>
    <property type="project" value="InterPro"/>
</dbReference>
<organism evidence="2 3">
    <name type="scientific">Sciurus vulgaris</name>
    <name type="common">Eurasian red squirrel</name>
    <dbReference type="NCBI Taxonomy" id="55149"/>
    <lineage>
        <taxon>Eukaryota</taxon>
        <taxon>Metazoa</taxon>
        <taxon>Chordata</taxon>
        <taxon>Craniata</taxon>
        <taxon>Vertebrata</taxon>
        <taxon>Euteleostomi</taxon>
        <taxon>Mammalia</taxon>
        <taxon>Eutheria</taxon>
        <taxon>Euarchontoglires</taxon>
        <taxon>Glires</taxon>
        <taxon>Rodentia</taxon>
        <taxon>Sciuromorpha</taxon>
        <taxon>Sciuridae</taxon>
        <taxon>Sciurinae</taxon>
        <taxon>Sciurini</taxon>
        <taxon>Sciurus</taxon>
    </lineage>
</organism>
<feature type="domain" description="KRAB" evidence="1">
    <location>
        <begin position="38"/>
        <end position="109"/>
    </location>
</feature>
<dbReference type="OrthoDB" id="9634412at2759"/>
<evidence type="ECO:0000313" key="2">
    <source>
        <dbReference type="Ensembl" id="ENSSVLP00005015587.1"/>
    </source>
</evidence>
<dbReference type="GeneTree" id="ENSGT00950000183442"/>
<dbReference type="CDD" id="cd07765">
    <property type="entry name" value="KRAB_A-box"/>
    <property type="match status" value="1"/>
</dbReference>
<dbReference type="InterPro" id="IPR036051">
    <property type="entry name" value="KRAB_dom_sf"/>
</dbReference>
<dbReference type="PANTHER" id="PTHR23232:SF133">
    <property type="entry name" value="RIKEN CDNA 1700020N01 GENE"/>
    <property type="match status" value="1"/>
</dbReference>
<evidence type="ECO:0000259" key="1">
    <source>
        <dbReference type="PROSITE" id="PS50805"/>
    </source>
</evidence>
<dbReference type="Pfam" id="PF01352">
    <property type="entry name" value="KRAB"/>
    <property type="match status" value="1"/>
</dbReference>
<dbReference type="SMART" id="SM00349">
    <property type="entry name" value="KRAB"/>
    <property type="match status" value="1"/>
</dbReference>
<dbReference type="PROSITE" id="PS50805">
    <property type="entry name" value="KRAB"/>
    <property type="match status" value="1"/>
</dbReference>
<dbReference type="AlphaFoldDB" id="A0A8D2CVZ1"/>
<dbReference type="SUPFAM" id="SSF109640">
    <property type="entry name" value="KRAB domain (Kruppel-associated box)"/>
    <property type="match status" value="1"/>
</dbReference>
<dbReference type="Ensembl" id="ENSSVLT00005017314.1">
    <property type="protein sequence ID" value="ENSSVLP00005015587.1"/>
    <property type="gene ID" value="ENSSVLG00005012506.1"/>
</dbReference>
<proteinExistence type="predicted"/>
<dbReference type="InterPro" id="IPR001909">
    <property type="entry name" value="KRAB"/>
</dbReference>
<sequence>MLSSSPPRADCLATDQEYNGFGLRSLDEPQINQSQNLVTLDDVFLYFSQEEWELLDEPQRLLYCQVTLDILVMVFSLGLPISKSFVFTQLQPGREPRWSSLLDPLHPSICTGEITYKCQMCGTL</sequence>
<keyword evidence="3" id="KW-1185">Reference proteome</keyword>
<evidence type="ECO:0000313" key="3">
    <source>
        <dbReference type="Proteomes" id="UP000694564"/>
    </source>
</evidence>
<dbReference type="Gene3D" id="6.10.140.140">
    <property type="match status" value="1"/>
</dbReference>
<dbReference type="InterPro" id="IPR050169">
    <property type="entry name" value="Krueppel_C2H2_ZnF"/>
</dbReference>